<protein>
    <submittedName>
        <fullName evidence="2">Tripartite tricarboxylate transporter family receptor</fullName>
    </submittedName>
</protein>
<dbReference type="InterPro" id="IPR005064">
    <property type="entry name" value="BUG"/>
</dbReference>
<dbReference type="Gene3D" id="3.40.190.150">
    <property type="entry name" value="Bordetella uptake gene, domain 1"/>
    <property type="match status" value="1"/>
</dbReference>
<keyword evidence="3" id="KW-1185">Reference proteome</keyword>
<keyword evidence="2" id="KW-0675">Receptor</keyword>
<dbReference type="SUPFAM" id="SSF53850">
    <property type="entry name" value="Periplasmic binding protein-like II"/>
    <property type="match status" value="1"/>
</dbReference>
<accession>A0ABR4REI3</accession>
<dbReference type="Pfam" id="PF03401">
    <property type="entry name" value="TctC"/>
    <property type="match status" value="1"/>
</dbReference>
<dbReference type="Proteomes" id="UP000025756">
    <property type="component" value="Unassembled WGS sequence"/>
</dbReference>
<dbReference type="CDD" id="cd07012">
    <property type="entry name" value="PBP2_Bug_TTT"/>
    <property type="match status" value="1"/>
</dbReference>
<proteinExistence type="inferred from homology"/>
<gene>
    <name evidence="2" type="ORF">L490_2144</name>
</gene>
<evidence type="ECO:0000256" key="1">
    <source>
        <dbReference type="ARBA" id="ARBA00006987"/>
    </source>
</evidence>
<comment type="similarity">
    <text evidence="1">Belongs to the UPF0065 (bug) family.</text>
</comment>
<dbReference type="Gene3D" id="3.40.190.10">
    <property type="entry name" value="Periplasmic binding protein-like II"/>
    <property type="match status" value="1"/>
</dbReference>
<dbReference type="EMBL" id="JGWH01000094">
    <property type="protein sequence ID" value="KCV34801.1"/>
    <property type="molecule type" value="Genomic_DNA"/>
</dbReference>
<evidence type="ECO:0000313" key="2">
    <source>
        <dbReference type="EMBL" id="KCV34801.1"/>
    </source>
</evidence>
<sequence length="390" mass="42295">MLMLCRDGGRLSAPMRVFMGRAACLARGGFSQECTRGRLPSLPTLAARNARGVPAERQGAGMSGNPSAHQPRRRALLALAGAAMIARPAIARSRFPDRSIRLVVPWLPGSAADNELRALAHVAGRDFGQSVVIENKAGASGILGAQMIAAEKRADGYLLTQMHTTAFRMTALMDKPPYDVMDDYSWIIQLVGYSYGTVVRADSRWKDWDGFVAYSKANPGKVTLGTAGVGTTQHITMMQVAKKLGVEWLHVPFRGGGDEAQALLGGQIDAVASSTYWAELVNAGKLRLLATFGVERVKRFPDVPTLRELGVDIAQIAPYGLVAPRGLDPDVKRVLHDGFRKALYSPQHQAAIERLDMPLAYLNSEDYEQAAKALFREEVEAIRSLGIKNG</sequence>
<name>A0ABR4REI3_BORBO</name>
<comment type="caution">
    <text evidence="2">The sequence shown here is derived from an EMBL/GenBank/DDBJ whole genome shotgun (WGS) entry which is preliminary data.</text>
</comment>
<dbReference type="InterPro" id="IPR042100">
    <property type="entry name" value="Bug_dom1"/>
</dbReference>
<organism evidence="2 3">
    <name type="scientific">Bordetella bronchiseptica 00-P-2796</name>
    <dbReference type="NCBI Taxonomy" id="1331199"/>
    <lineage>
        <taxon>Bacteria</taxon>
        <taxon>Pseudomonadati</taxon>
        <taxon>Pseudomonadota</taxon>
        <taxon>Betaproteobacteria</taxon>
        <taxon>Burkholderiales</taxon>
        <taxon>Alcaligenaceae</taxon>
        <taxon>Bordetella</taxon>
    </lineage>
</organism>
<reference evidence="2 3" key="1">
    <citation type="submission" date="2014-03" db="EMBL/GenBank/DDBJ databases">
        <title>Genome sequence of Bordetella bronchiseptica.</title>
        <authorList>
            <person name="Harvill E."/>
            <person name="Goodfield L.L."/>
            <person name="Ivanov Y.V."/>
            <person name="Meyer J.A."/>
            <person name="Muse S.J."/>
            <person name="Jacobs N."/>
            <person name="Bendor L."/>
            <person name="Smallridge W.E."/>
            <person name="Brinkac L.M."/>
            <person name="Sanka R."/>
            <person name="Kim M."/>
            <person name="Losada L."/>
        </authorList>
    </citation>
    <scope>NUCLEOTIDE SEQUENCE [LARGE SCALE GENOMIC DNA]</scope>
    <source>
        <strain evidence="2 3">00-P-2796</strain>
    </source>
</reference>
<dbReference type="PANTHER" id="PTHR42928">
    <property type="entry name" value="TRICARBOXYLATE-BINDING PROTEIN"/>
    <property type="match status" value="1"/>
</dbReference>
<dbReference type="PANTHER" id="PTHR42928:SF5">
    <property type="entry name" value="BLR1237 PROTEIN"/>
    <property type="match status" value="1"/>
</dbReference>
<evidence type="ECO:0000313" key="3">
    <source>
        <dbReference type="Proteomes" id="UP000025756"/>
    </source>
</evidence>